<keyword evidence="3" id="KW-1185">Reference proteome</keyword>
<sequence>MYFKPLFLFLMAFALMSFMPSLAYSKTLPSTDYISVKPEKCVALREGRQCLADVAFDWQTAVVGDYCLVEKEALTVVRCWQGTSSGRYRLAFSKQQTTQFLLVVKDTNRVVLETEVEVSWVYKTKHKKRRWRLF</sequence>
<evidence type="ECO:0000313" key="2">
    <source>
        <dbReference type="EMBL" id="MCE2594471.1"/>
    </source>
</evidence>
<reference evidence="2 3" key="1">
    <citation type="journal article" date="2022" name="Environ. Microbiol. Rep.">
        <title>Eco-phylogenetic analyses reveal divergent evolution of vitamin B12 metabolism in the marine bacterial family 'Psychromonadaceae'.</title>
        <authorList>
            <person name="Jin X."/>
            <person name="Yang Y."/>
            <person name="Cao H."/>
            <person name="Gao B."/>
            <person name="Zhao Z."/>
        </authorList>
    </citation>
    <scope>NUCLEOTIDE SEQUENCE [LARGE SCALE GENOMIC DNA]</scope>
    <source>
        <strain evidence="2 3">MKS20</strain>
    </source>
</reference>
<accession>A0ABS8W9N4</accession>
<feature type="signal peptide" evidence="1">
    <location>
        <begin position="1"/>
        <end position="23"/>
    </location>
</feature>
<dbReference type="EMBL" id="JAIMJA010000005">
    <property type="protein sequence ID" value="MCE2594471.1"/>
    <property type="molecule type" value="Genomic_DNA"/>
</dbReference>
<dbReference type="InterPro" id="IPR021559">
    <property type="entry name" value="DUF3019"/>
</dbReference>
<proteinExistence type="predicted"/>
<evidence type="ECO:0000256" key="1">
    <source>
        <dbReference type="SAM" id="SignalP"/>
    </source>
</evidence>
<organism evidence="2 3">
    <name type="scientific">Motilimonas cestriensis</name>
    <dbReference type="NCBI Taxonomy" id="2742685"/>
    <lineage>
        <taxon>Bacteria</taxon>
        <taxon>Pseudomonadati</taxon>
        <taxon>Pseudomonadota</taxon>
        <taxon>Gammaproteobacteria</taxon>
        <taxon>Alteromonadales</taxon>
        <taxon>Alteromonadales genera incertae sedis</taxon>
        <taxon>Motilimonas</taxon>
    </lineage>
</organism>
<evidence type="ECO:0000313" key="3">
    <source>
        <dbReference type="Proteomes" id="UP001201273"/>
    </source>
</evidence>
<comment type="caution">
    <text evidence="2">The sequence shown here is derived from an EMBL/GenBank/DDBJ whole genome shotgun (WGS) entry which is preliminary data.</text>
</comment>
<dbReference type="Pfam" id="PF11456">
    <property type="entry name" value="DUF3019"/>
    <property type="match status" value="1"/>
</dbReference>
<dbReference type="Proteomes" id="UP001201273">
    <property type="component" value="Unassembled WGS sequence"/>
</dbReference>
<gene>
    <name evidence="2" type="ORF">K6Y31_06560</name>
</gene>
<keyword evidence="1" id="KW-0732">Signal</keyword>
<name>A0ABS8W9N4_9GAMM</name>
<dbReference type="RefSeq" id="WP_233052012.1">
    <property type="nucleotide sequence ID" value="NZ_JAIMJA010000005.1"/>
</dbReference>
<feature type="chain" id="PRO_5045921273" evidence="1">
    <location>
        <begin position="24"/>
        <end position="134"/>
    </location>
</feature>
<protein>
    <submittedName>
        <fullName evidence="2">DUF3019 domain-containing protein</fullName>
    </submittedName>
</protein>